<dbReference type="InterPro" id="IPR002347">
    <property type="entry name" value="SDR_fam"/>
</dbReference>
<accession>A0A9D7QIZ0</accession>
<evidence type="ECO:0000256" key="3">
    <source>
        <dbReference type="RuleBase" id="RU000363"/>
    </source>
</evidence>
<dbReference type="FunFam" id="3.40.50.720:FF:000084">
    <property type="entry name" value="Short-chain dehydrogenase reductase"/>
    <property type="match status" value="1"/>
</dbReference>
<sequence length="267" mass="28442">MNCFEDKVAVITGAGSGIGRALAQQLAAKGARLALSDVNAKGLAETRKSLPKGATARTYALDVSSRDAVFAHAETVKQDFGTAHFVINNAGATIVGTIAHLSIEEIEWQLGINLWGVIYGTKAFLPMMLDQREGCIVNISSVFGLVGFPTQGAYNISKFGVRGLTECLWSELDGTGVRAVCVHPGGIKTNIEKAGRRCAAAGNEESHFAEMGEQMLLTPPDECAADILAGVERGDLRIITGSKSSTLHWLSRLLPDSYPAILRLLTR</sequence>
<dbReference type="Gene3D" id="3.40.50.720">
    <property type="entry name" value="NAD(P)-binding Rossmann-like Domain"/>
    <property type="match status" value="1"/>
</dbReference>
<proteinExistence type="inferred from homology"/>
<dbReference type="PANTHER" id="PTHR44196">
    <property type="entry name" value="DEHYDROGENASE/REDUCTASE SDR FAMILY MEMBER 7B"/>
    <property type="match status" value="1"/>
</dbReference>
<gene>
    <name evidence="4" type="ORF">IPN75_16730</name>
</gene>
<evidence type="ECO:0000313" key="5">
    <source>
        <dbReference type="Proteomes" id="UP000808146"/>
    </source>
</evidence>
<keyword evidence="2" id="KW-0560">Oxidoreductase</keyword>
<comment type="caution">
    <text evidence="4">The sequence shown here is derived from an EMBL/GenBank/DDBJ whole genome shotgun (WGS) entry which is preliminary data.</text>
</comment>
<dbReference type="InterPro" id="IPR036291">
    <property type="entry name" value="NAD(P)-bd_dom_sf"/>
</dbReference>
<dbReference type="SUPFAM" id="SSF51735">
    <property type="entry name" value="NAD(P)-binding Rossmann-fold domains"/>
    <property type="match status" value="1"/>
</dbReference>
<dbReference type="PANTHER" id="PTHR44196:SF1">
    <property type="entry name" value="DEHYDROGENASE_REDUCTASE SDR FAMILY MEMBER 7B"/>
    <property type="match status" value="1"/>
</dbReference>
<dbReference type="PRINTS" id="PR00081">
    <property type="entry name" value="GDHRDH"/>
</dbReference>
<dbReference type="GO" id="GO:0016491">
    <property type="term" value="F:oxidoreductase activity"/>
    <property type="evidence" value="ECO:0007669"/>
    <property type="project" value="UniProtKB-KW"/>
</dbReference>
<name>A0A9D7QIZ0_9RHOO</name>
<evidence type="ECO:0000256" key="2">
    <source>
        <dbReference type="ARBA" id="ARBA00023002"/>
    </source>
</evidence>
<reference evidence="4" key="1">
    <citation type="submission" date="2020-10" db="EMBL/GenBank/DDBJ databases">
        <title>Connecting structure to function with the recovery of over 1000 high-quality activated sludge metagenome-assembled genomes encoding full-length rRNA genes using long-read sequencing.</title>
        <authorList>
            <person name="Singleton C.M."/>
            <person name="Petriglieri F."/>
            <person name="Kristensen J.M."/>
            <person name="Kirkegaard R.H."/>
            <person name="Michaelsen T.Y."/>
            <person name="Andersen M.H."/>
            <person name="Karst S.M."/>
            <person name="Dueholm M.S."/>
            <person name="Nielsen P.H."/>
            <person name="Albertsen M."/>
        </authorList>
    </citation>
    <scope>NUCLEOTIDE SEQUENCE</scope>
    <source>
        <strain evidence="4">OdNE_18-Q3-R46-58_BAT3C.305</strain>
    </source>
</reference>
<dbReference type="EMBL" id="JADKBR010000019">
    <property type="protein sequence ID" value="MBK8891906.1"/>
    <property type="molecule type" value="Genomic_DNA"/>
</dbReference>
<dbReference type="Proteomes" id="UP000808146">
    <property type="component" value="Unassembled WGS sequence"/>
</dbReference>
<dbReference type="AlphaFoldDB" id="A0A9D7QIZ0"/>
<comment type="similarity">
    <text evidence="1 3">Belongs to the short-chain dehydrogenases/reductases (SDR) family.</text>
</comment>
<organism evidence="4 5">
    <name type="scientific">Candidatus Dechloromonas phosphorivorans</name>
    <dbReference type="NCBI Taxonomy" id="2899244"/>
    <lineage>
        <taxon>Bacteria</taxon>
        <taxon>Pseudomonadati</taxon>
        <taxon>Pseudomonadota</taxon>
        <taxon>Betaproteobacteria</taxon>
        <taxon>Rhodocyclales</taxon>
        <taxon>Azonexaceae</taxon>
        <taxon>Dechloromonas</taxon>
    </lineage>
</organism>
<evidence type="ECO:0000256" key="1">
    <source>
        <dbReference type="ARBA" id="ARBA00006484"/>
    </source>
</evidence>
<dbReference type="GO" id="GO:0016020">
    <property type="term" value="C:membrane"/>
    <property type="evidence" value="ECO:0007669"/>
    <property type="project" value="TreeGrafter"/>
</dbReference>
<dbReference type="Pfam" id="PF00106">
    <property type="entry name" value="adh_short"/>
    <property type="match status" value="1"/>
</dbReference>
<evidence type="ECO:0000313" key="4">
    <source>
        <dbReference type="EMBL" id="MBK8891906.1"/>
    </source>
</evidence>
<protein>
    <submittedName>
        <fullName evidence="4">SDR family oxidoreductase</fullName>
    </submittedName>
</protein>
<dbReference type="CDD" id="cd05233">
    <property type="entry name" value="SDR_c"/>
    <property type="match status" value="1"/>
</dbReference>
<dbReference type="PRINTS" id="PR00080">
    <property type="entry name" value="SDRFAMILY"/>
</dbReference>